<dbReference type="Pfam" id="PF15780">
    <property type="entry name" value="ASH"/>
    <property type="match status" value="1"/>
</dbReference>
<dbReference type="SMART" id="SM00033">
    <property type="entry name" value="CH"/>
    <property type="match status" value="1"/>
</dbReference>
<dbReference type="InterPro" id="IPR051185">
    <property type="entry name" value="ASPM"/>
</dbReference>
<reference evidence="13 14" key="1">
    <citation type="journal article" date="2010" name="Science">
        <title>Genomic comparison of the ants Camponotus floridanus and Harpegnathos saltator.</title>
        <authorList>
            <person name="Bonasio R."/>
            <person name="Zhang G."/>
            <person name="Ye C."/>
            <person name="Mutti N.S."/>
            <person name="Fang X."/>
            <person name="Qin N."/>
            <person name="Donahue G."/>
            <person name="Yang P."/>
            <person name="Li Q."/>
            <person name="Li C."/>
            <person name="Zhang P."/>
            <person name="Huang Z."/>
            <person name="Berger S.L."/>
            <person name="Reinberg D."/>
            <person name="Wang J."/>
            <person name="Liebig J."/>
        </authorList>
    </citation>
    <scope>NUCLEOTIDE SEQUENCE [LARGE SCALE GENOMIC DNA]</scope>
    <source>
        <strain evidence="13 14">R22 G/1</strain>
    </source>
</reference>
<evidence type="ECO:0000256" key="7">
    <source>
        <dbReference type="ARBA" id="ARBA00022776"/>
    </source>
</evidence>
<organism evidence="14">
    <name type="scientific">Harpegnathos saltator</name>
    <name type="common">Jerdon's jumping ant</name>
    <dbReference type="NCBI Taxonomy" id="610380"/>
    <lineage>
        <taxon>Eukaryota</taxon>
        <taxon>Metazoa</taxon>
        <taxon>Ecdysozoa</taxon>
        <taxon>Arthropoda</taxon>
        <taxon>Hexapoda</taxon>
        <taxon>Insecta</taxon>
        <taxon>Pterygota</taxon>
        <taxon>Neoptera</taxon>
        <taxon>Endopterygota</taxon>
        <taxon>Hymenoptera</taxon>
        <taxon>Apocrita</taxon>
        <taxon>Aculeata</taxon>
        <taxon>Formicoidea</taxon>
        <taxon>Formicidae</taxon>
        <taxon>Ponerinae</taxon>
        <taxon>Ponerini</taxon>
        <taxon>Harpegnathos</taxon>
    </lineage>
</organism>
<dbReference type="PhylomeDB" id="E2BG18"/>
<sequence length="1554" mass="182342">MELFQSVDKQIRFTLLLAPFQAMTRIELEAYVNNIVECYLDVKNPSNKTLNVTVTKVPDAKRQIIVNTDKLEISGQSSSTISIKWSPKETGCWRDVLQFTDSRRIKYDIAITTTAKTNKEKIQKKLSKKAILSKLPVLSVPTVNKQLCGDVSLSVPNKGSQSLCLNLSKQMRADEQTKHENSLNKENVLSKYEVKIYTTQEDRMKSRRYDYHESTSILSEQNSNVWNDGSVVSQAFLTWSKPQEIRRATYVKEKRHYNGTTTIYGRSEEVTEDVACIGDRSKSNFSMLINELKFTTTDVITVSPQPVKKESAEFTSSLNEETCDERNKTFAVGHRTYEIPTISVQETNSNILSPAPRPLECCELSFKDGVNNLIASSPIVQRSRIEISKTEHSGHLVDNVDYSGKVNHGYFSCTTIPEDIGTVKNAKDVYIEISPPKKYLSKACSPLFSTKAGRVTKEKNLHNGRNAKGLQLFVPVTAKKGTKKNASTVKINKSLCTLRQMKKAYPITPVTRESRPHTEEISIYEVFMPSPFTSSMTENPFLKNTASVSNEKWLLRQELVFTLWLNSVLSTPKDLRVNIDNAITDTIDKWQSRKDRDEGIDVNAPCAAILRTASTSCHTTKKLQVLRRDAYAMLHRAEMTGMKTRIDRCITEGMLYVRPDRDLHRDFGLQKDVLSVFLCYNPLWLRIGLEAVYNESIPLRNNNDLFGLSRFITERFFTNPQLTRTPGYHRADPSKKFLKALNQFMLKKFLLLVYFLDYAKQRKLITHDPCLFRKQAAWKTSREILLRFSRDLLAGVGDVTKILRVYDYVLTHRQTHIDEYEYEVTDIRQDLRDGVRLCRVVELITGVDGLTQQCRAPAISRLQKVHNVEVALSALRQIGGVLADDVEAKYVAYGDRMKTLSLLWQIVRKIQAPRFDRAARTIQKWWRSRMWQTRVRNYLHERRNYAAYVIQRAWRLQHCETKVSEERVSLLRAKEAAIRLQRWWRLARESVRVKNRRELEDKRRNAVLVLQRRWRAALLMRTHRERYRDMKNAATRIRSWWRSSRLAREKREWFLRCRRSALVIQRVWKMYQARQRRKRDACLLRIQTWWRATSCSRRYQLRRSSCVKIQRWWRERQRYRAQRRAVSLIESWYLCTKAGRTAREDYLRMKDAATRVQTWWRSVMIAREDHRRYQQLRQSIVIVQTYWRRRASARRDRRQFLVKRKACVCLQSYWRRMIQVRRCYERRRSCVIILQRRWRAALAGRIARREYEDIRASVIVVQSRWRAFVARRRFLRCRRAAIVIQSYYRMRLAMRRYDDVRRAVLTIQVYWRCKRKRIEAESLRRRHQEDLVLVVLNLQNECEGAPSDQPLGSAILPSDNYWHQTIDILRTCNNVGTLLTCLSSLDTITKFSPTVCVTLCQLNLVDEIYKTISQRNRSQPWMIVCQRACSILITLAKYPYTRKCIVKQEHALLLVKLLSDATKDKDVFLHCATLIWLLCHDEDYSKTMTMRSDISWLLRNIQQKVSTATTMAKLQKSKNLERLYSSYDSDRSSTLQFSNMNAAILAIIDRTNIY</sequence>
<dbReference type="InterPro" id="IPR031549">
    <property type="entry name" value="ASH"/>
</dbReference>
<dbReference type="OMA" id="HRQTYIE"/>
<dbReference type="SUPFAM" id="SSF48371">
    <property type="entry name" value="ARM repeat"/>
    <property type="match status" value="1"/>
</dbReference>
<keyword evidence="14" id="KW-1185">Reference proteome</keyword>
<evidence type="ECO:0000259" key="12">
    <source>
        <dbReference type="PROSITE" id="PS50021"/>
    </source>
</evidence>
<evidence type="ECO:0000256" key="5">
    <source>
        <dbReference type="ARBA" id="ARBA00022618"/>
    </source>
</evidence>
<dbReference type="Proteomes" id="UP000008237">
    <property type="component" value="Unassembled WGS sequence"/>
</dbReference>
<evidence type="ECO:0000256" key="4">
    <source>
        <dbReference type="ARBA" id="ARBA00022553"/>
    </source>
</evidence>
<comment type="subcellular location">
    <subcellularLocation>
        <location evidence="2">Cytoplasm</location>
    </subcellularLocation>
    <subcellularLocation>
        <location evidence="1">Nucleus</location>
    </subcellularLocation>
</comment>
<evidence type="ECO:0000256" key="11">
    <source>
        <dbReference type="ARBA" id="ARBA00023306"/>
    </source>
</evidence>
<dbReference type="SMART" id="SM00015">
    <property type="entry name" value="IQ"/>
    <property type="match status" value="14"/>
</dbReference>
<dbReference type="PANTHER" id="PTHR22706">
    <property type="entry name" value="ASSEMBLY FACTOR FOR SPINDLE MICROTUBULES"/>
    <property type="match status" value="1"/>
</dbReference>
<keyword evidence="8" id="KW-0112">Calmodulin-binding</keyword>
<dbReference type="InterPro" id="IPR027417">
    <property type="entry name" value="P-loop_NTPase"/>
</dbReference>
<gene>
    <name evidence="13" type="ORF">EAI_14636</name>
</gene>
<keyword evidence="5" id="KW-0132">Cell division</keyword>
<evidence type="ECO:0000256" key="1">
    <source>
        <dbReference type="ARBA" id="ARBA00004123"/>
    </source>
</evidence>
<dbReference type="InterPro" id="IPR016024">
    <property type="entry name" value="ARM-type_fold"/>
</dbReference>
<dbReference type="GO" id="GO:0005737">
    <property type="term" value="C:cytoplasm"/>
    <property type="evidence" value="ECO:0007669"/>
    <property type="project" value="UniProtKB-SubCell"/>
</dbReference>
<evidence type="ECO:0000256" key="2">
    <source>
        <dbReference type="ARBA" id="ARBA00004496"/>
    </source>
</evidence>
<dbReference type="InterPro" id="IPR036872">
    <property type="entry name" value="CH_dom_sf"/>
</dbReference>
<keyword evidence="6" id="KW-0677">Repeat</keyword>
<dbReference type="CDD" id="cd21223">
    <property type="entry name" value="CH_ASPM_rpt1"/>
    <property type="match status" value="1"/>
</dbReference>
<keyword evidence="11" id="KW-0131">Cell cycle</keyword>
<evidence type="ECO:0000256" key="3">
    <source>
        <dbReference type="ARBA" id="ARBA00022490"/>
    </source>
</evidence>
<dbReference type="PROSITE" id="PS50096">
    <property type="entry name" value="IQ"/>
    <property type="match status" value="3"/>
</dbReference>
<dbReference type="InterPro" id="IPR000048">
    <property type="entry name" value="IQ_motif_EF-hand-BS"/>
</dbReference>
<dbReference type="PANTHER" id="PTHR22706:SF1">
    <property type="entry name" value="ASSEMBLY FACTOR FOR SPINDLE MICROTUBULES"/>
    <property type="match status" value="1"/>
</dbReference>
<dbReference type="Gene3D" id="1.10.418.10">
    <property type="entry name" value="Calponin-like domain"/>
    <property type="match status" value="1"/>
</dbReference>
<dbReference type="GO" id="GO:0051295">
    <property type="term" value="P:establishment of meiotic spindle localization"/>
    <property type="evidence" value="ECO:0007669"/>
    <property type="project" value="TreeGrafter"/>
</dbReference>
<dbReference type="Pfam" id="PF00612">
    <property type="entry name" value="IQ"/>
    <property type="match status" value="3"/>
</dbReference>
<evidence type="ECO:0000313" key="14">
    <source>
        <dbReference type="Proteomes" id="UP000008237"/>
    </source>
</evidence>
<dbReference type="GO" id="GO:0051301">
    <property type="term" value="P:cell division"/>
    <property type="evidence" value="ECO:0007669"/>
    <property type="project" value="UniProtKB-KW"/>
</dbReference>
<protein>
    <submittedName>
        <fullName evidence="13">Protein abnormal spindle</fullName>
    </submittedName>
</protein>
<evidence type="ECO:0000256" key="10">
    <source>
        <dbReference type="ARBA" id="ARBA00023242"/>
    </source>
</evidence>
<evidence type="ECO:0000256" key="8">
    <source>
        <dbReference type="ARBA" id="ARBA00022860"/>
    </source>
</evidence>
<accession>E2BG18</accession>
<evidence type="ECO:0000313" key="13">
    <source>
        <dbReference type="EMBL" id="EFN85420.1"/>
    </source>
</evidence>
<proteinExistence type="predicted"/>
<dbReference type="InterPro" id="IPR001715">
    <property type="entry name" value="CH_dom"/>
</dbReference>
<dbReference type="OrthoDB" id="2148418at2759"/>
<dbReference type="EMBL" id="GL448096">
    <property type="protein sequence ID" value="EFN85420.1"/>
    <property type="molecule type" value="Genomic_DNA"/>
</dbReference>
<keyword evidence="4" id="KW-0597">Phosphoprotein</keyword>
<keyword evidence="3" id="KW-0963">Cytoplasm</keyword>
<evidence type="ECO:0000256" key="6">
    <source>
        <dbReference type="ARBA" id="ARBA00022737"/>
    </source>
</evidence>
<dbReference type="PROSITE" id="PS50021">
    <property type="entry name" value="CH"/>
    <property type="match status" value="1"/>
</dbReference>
<keyword evidence="7" id="KW-0498">Mitosis</keyword>
<dbReference type="SUPFAM" id="SSF47576">
    <property type="entry name" value="Calponin-homology domain, CH-domain"/>
    <property type="match status" value="1"/>
</dbReference>
<keyword evidence="10" id="KW-0539">Nucleus</keyword>
<dbReference type="GO" id="GO:0007051">
    <property type="term" value="P:spindle organization"/>
    <property type="evidence" value="ECO:0007669"/>
    <property type="project" value="TreeGrafter"/>
</dbReference>
<dbReference type="InterPro" id="IPR011989">
    <property type="entry name" value="ARM-like"/>
</dbReference>
<evidence type="ECO:0000256" key="9">
    <source>
        <dbReference type="ARBA" id="ARBA00023054"/>
    </source>
</evidence>
<dbReference type="GO" id="GO:0000922">
    <property type="term" value="C:spindle pole"/>
    <property type="evidence" value="ECO:0007669"/>
    <property type="project" value="TreeGrafter"/>
</dbReference>
<name>E2BG18_HARSA</name>
<keyword evidence="9" id="KW-0175">Coiled coil</keyword>
<dbReference type="Gene3D" id="1.25.10.10">
    <property type="entry name" value="Leucine-rich Repeat Variant"/>
    <property type="match status" value="1"/>
</dbReference>
<feature type="domain" description="Calponin-homology (CH)" evidence="12">
    <location>
        <begin position="779"/>
        <end position="911"/>
    </location>
</feature>
<dbReference type="Gene3D" id="1.20.5.190">
    <property type="match status" value="3"/>
</dbReference>
<dbReference type="GO" id="GO:0005634">
    <property type="term" value="C:nucleus"/>
    <property type="evidence" value="ECO:0007669"/>
    <property type="project" value="UniProtKB-SubCell"/>
</dbReference>
<dbReference type="STRING" id="610380.E2BG18"/>
<dbReference type="GO" id="GO:0005516">
    <property type="term" value="F:calmodulin binding"/>
    <property type="evidence" value="ECO:0007669"/>
    <property type="project" value="UniProtKB-KW"/>
</dbReference>
<dbReference type="KEGG" id="hst:105182402"/>
<dbReference type="GO" id="GO:0000278">
    <property type="term" value="P:mitotic cell cycle"/>
    <property type="evidence" value="ECO:0007669"/>
    <property type="project" value="TreeGrafter"/>
</dbReference>
<dbReference type="InParanoid" id="E2BG18"/>
<dbReference type="SUPFAM" id="SSF52540">
    <property type="entry name" value="P-loop containing nucleoside triphosphate hydrolases"/>
    <property type="match status" value="1"/>
</dbReference>
<dbReference type="Pfam" id="PF00307">
    <property type="entry name" value="CH"/>
    <property type="match status" value="1"/>
</dbReference>